<comment type="caution">
    <text evidence="1">The sequence shown here is derived from an EMBL/GenBank/DDBJ whole genome shotgun (WGS) entry which is preliminary data.</text>
</comment>
<sequence length="559" mass="63735">MIRKKIVLHTIPIARIIARPSTSTKPTYLFITEYEVVGNDSGSCSFTRRFHWTGCPNRRFFPKFRRFASSSAGIRPCPFQFLPTGTRNHDPRVTDVVRLLKEASGLPSEEDGMSHLEGSGTVLDKDLILSVIWELREEWRVAYLGFKWGERCGCDDDKVRDLMVWVLGSCGKFGIGWCLIRDFHSLGLDVREAMLVMIDRYAAANLPSKALETFDIMEKFRLAPDEDAHRALLFSLCKYGYLEEAEEFMMLSKKLFPLSVDGFNIILNGWCNGTVDRIEARRIWKEMARCCVLPDATSYTCMISCFSKLGDLSETLRLYDEMRKRGHVPGLEVYNSLIYVLTDQNCFSEALKMLDKVKEMRLRPDLSTYNSMISPLCKSKKLDEAMSMLSSMAMEKIEPDISTYHAFLGCTGFEGTLGLFSRMKKAGLGPDGDSFLLVIKKFLVLKQAQNALKIWIEMRQYDVQPGVEHYTALVDGLMGCGYIIKAKEIYSEMISRGFPDDPKLKKSLYKSRGRTHHRDERKTGEVEVDDRLAEGKARRNFDLGCRRSELSGENLVSCK</sequence>
<evidence type="ECO:0000313" key="1">
    <source>
        <dbReference type="EMBL" id="KAI4326242.1"/>
    </source>
</evidence>
<reference evidence="2" key="1">
    <citation type="journal article" date="2023" name="Front. Plant Sci.">
        <title>Chromosomal-level genome assembly of Melastoma candidum provides insights into trichome evolution.</title>
        <authorList>
            <person name="Zhong Y."/>
            <person name="Wu W."/>
            <person name="Sun C."/>
            <person name="Zou P."/>
            <person name="Liu Y."/>
            <person name="Dai S."/>
            <person name="Zhou R."/>
        </authorList>
    </citation>
    <scope>NUCLEOTIDE SEQUENCE [LARGE SCALE GENOMIC DNA]</scope>
</reference>
<keyword evidence="2" id="KW-1185">Reference proteome</keyword>
<evidence type="ECO:0000313" key="2">
    <source>
        <dbReference type="Proteomes" id="UP001057402"/>
    </source>
</evidence>
<dbReference type="EMBL" id="CM042888">
    <property type="protein sequence ID" value="KAI4326242.1"/>
    <property type="molecule type" value="Genomic_DNA"/>
</dbReference>
<name>A0ACB9MPX8_9MYRT</name>
<gene>
    <name evidence="1" type="ORF">MLD38_031575</name>
</gene>
<dbReference type="Proteomes" id="UP001057402">
    <property type="component" value="Chromosome 9"/>
</dbReference>
<organism evidence="1 2">
    <name type="scientific">Melastoma candidum</name>
    <dbReference type="NCBI Taxonomy" id="119954"/>
    <lineage>
        <taxon>Eukaryota</taxon>
        <taxon>Viridiplantae</taxon>
        <taxon>Streptophyta</taxon>
        <taxon>Embryophyta</taxon>
        <taxon>Tracheophyta</taxon>
        <taxon>Spermatophyta</taxon>
        <taxon>Magnoliopsida</taxon>
        <taxon>eudicotyledons</taxon>
        <taxon>Gunneridae</taxon>
        <taxon>Pentapetalae</taxon>
        <taxon>rosids</taxon>
        <taxon>malvids</taxon>
        <taxon>Myrtales</taxon>
        <taxon>Melastomataceae</taxon>
        <taxon>Melastomatoideae</taxon>
        <taxon>Melastomateae</taxon>
        <taxon>Melastoma</taxon>
    </lineage>
</organism>
<proteinExistence type="predicted"/>
<protein>
    <submittedName>
        <fullName evidence="1">Uncharacterized protein</fullName>
    </submittedName>
</protein>
<accession>A0ACB9MPX8</accession>